<reference evidence="13 14" key="1">
    <citation type="journal article" date="2011" name="Science">
        <title>The Selaginella genome identifies genetic changes associated with the evolution of vascular plants.</title>
        <authorList>
            <person name="Banks J.A."/>
            <person name="Nishiyama T."/>
            <person name="Hasebe M."/>
            <person name="Bowman J.L."/>
            <person name="Gribskov M."/>
            <person name="dePamphilis C."/>
            <person name="Albert V.A."/>
            <person name="Aono N."/>
            <person name="Aoyama T."/>
            <person name="Ambrose B.A."/>
            <person name="Ashton N.W."/>
            <person name="Axtell M.J."/>
            <person name="Barker E."/>
            <person name="Barker M.S."/>
            <person name="Bennetzen J.L."/>
            <person name="Bonawitz N.D."/>
            <person name="Chapple C."/>
            <person name="Cheng C."/>
            <person name="Correa L.G."/>
            <person name="Dacre M."/>
            <person name="DeBarry J."/>
            <person name="Dreyer I."/>
            <person name="Elias M."/>
            <person name="Engstrom E.M."/>
            <person name="Estelle M."/>
            <person name="Feng L."/>
            <person name="Finet C."/>
            <person name="Floyd S.K."/>
            <person name="Frommer W.B."/>
            <person name="Fujita T."/>
            <person name="Gramzow L."/>
            <person name="Gutensohn M."/>
            <person name="Harholt J."/>
            <person name="Hattori M."/>
            <person name="Heyl A."/>
            <person name="Hirai T."/>
            <person name="Hiwatashi Y."/>
            <person name="Ishikawa M."/>
            <person name="Iwata M."/>
            <person name="Karol K.G."/>
            <person name="Koehler B."/>
            <person name="Kolukisaoglu U."/>
            <person name="Kubo M."/>
            <person name="Kurata T."/>
            <person name="Lalonde S."/>
            <person name="Li K."/>
            <person name="Li Y."/>
            <person name="Litt A."/>
            <person name="Lyons E."/>
            <person name="Manning G."/>
            <person name="Maruyama T."/>
            <person name="Michael T.P."/>
            <person name="Mikami K."/>
            <person name="Miyazaki S."/>
            <person name="Morinaga S."/>
            <person name="Murata T."/>
            <person name="Mueller-Roeber B."/>
            <person name="Nelson D.R."/>
            <person name="Obara M."/>
            <person name="Oguri Y."/>
            <person name="Olmstead R.G."/>
            <person name="Onodera N."/>
            <person name="Petersen B.L."/>
            <person name="Pils B."/>
            <person name="Prigge M."/>
            <person name="Rensing S.A."/>
            <person name="Riano-Pachon D.M."/>
            <person name="Roberts A.W."/>
            <person name="Sato Y."/>
            <person name="Scheller H.V."/>
            <person name="Schulz B."/>
            <person name="Schulz C."/>
            <person name="Shakirov E.V."/>
            <person name="Shibagaki N."/>
            <person name="Shinohara N."/>
            <person name="Shippen D.E."/>
            <person name="Soerensen I."/>
            <person name="Sotooka R."/>
            <person name="Sugimoto N."/>
            <person name="Sugita M."/>
            <person name="Sumikawa N."/>
            <person name="Tanurdzic M."/>
            <person name="Theissen G."/>
            <person name="Ulvskov P."/>
            <person name="Wakazuki S."/>
            <person name="Weng J.K."/>
            <person name="Willats W.W."/>
            <person name="Wipf D."/>
            <person name="Wolf P.G."/>
            <person name="Yang L."/>
            <person name="Zimmer A.D."/>
            <person name="Zhu Q."/>
            <person name="Mitros T."/>
            <person name="Hellsten U."/>
            <person name="Loque D."/>
            <person name="Otillar R."/>
            <person name="Salamov A."/>
            <person name="Schmutz J."/>
            <person name="Shapiro H."/>
            <person name="Lindquist E."/>
            <person name="Lucas S."/>
            <person name="Rokhsar D."/>
            <person name="Grigoriev I.V."/>
        </authorList>
    </citation>
    <scope>NUCLEOTIDE SEQUENCE [LARGE SCALE GENOMIC DNA]</scope>
</reference>
<name>D8SWZ4_SELML</name>
<protein>
    <recommendedName>
        <fullName evidence="12">Rhodanese domain-containing protein</fullName>
    </recommendedName>
</protein>
<dbReference type="AlphaFoldDB" id="D8SWZ4"/>
<dbReference type="KEGG" id="smo:SELMODRAFT_426626"/>
<dbReference type="InterPro" id="IPR051889">
    <property type="entry name" value="CEP41"/>
</dbReference>
<dbReference type="Gramene" id="EFJ11112">
    <property type="protein sequence ID" value="EFJ11112"/>
    <property type="gene ID" value="SELMODRAFT_426626"/>
</dbReference>
<dbReference type="CDD" id="cd00158">
    <property type="entry name" value="RHOD"/>
    <property type="match status" value="1"/>
</dbReference>
<dbReference type="PROSITE" id="PS50206">
    <property type="entry name" value="RHODANESE_3"/>
    <property type="match status" value="1"/>
</dbReference>
<keyword evidence="5" id="KW-0970">Cilium biogenesis/degradation</keyword>
<evidence type="ECO:0000256" key="10">
    <source>
        <dbReference type="ARBA" id="ARBA00038465"/>
    </source>
</evidence>
<comment type="similarity">
    <text evidence="10">Belongs to the CEP41 family.</text>
</comment>
<evidence type="ECO:0000256" key="1">
    <source>
        <dbReference type="ARBA" id="ARBA00004120"/>
    </source>
</evidence>
<dbReference type="Proteomes" id="UP000001514">
    <property type="component" value="Unassembled WGS sequence"/>
</dbReference>
<dbReference type="InParanoid" id="D8SWZ4"/>
<evidence type="ECO:0000256" key="7">
    <source>
        <dbReference type="ARBA" id="ARBA00023069"/>
    </source>
</evidence>
<dbReference type="Gene3D" id="3.40.250.10">
    <property type="entry name" value="Rhodanese-like domain"/>
    <property type="match status" value="1"/>
</dbReference>
<evidence type="ECO:0000256" key="9">
    <source>
        <dbReference type="ARBA" id="ARBA00023273"/>
    </source>
</evidence>
<evidence type="ECO:0000259" key="12">
    <source>
        <dbReference type="PROSITE" id="PS50206"/>
    </source>
</evidence>
<dbReference type="SMART" id="SM00450">
    <property type="entry name" value="RHOD"/>
    <property type="match status" value="1"/>
</dbReference>
<dbReference type="GO" id="GO:0060271">
    <property type="term" value="P:cilium assembly"/>
    <property type="evidence" value="ECO:0000318"/>
    <property type="project" value="GO_Central"/>
</dbReference>
<dbReference type="GO" id="GO:0036064">
    <property type="term" value="C:ciliary basal body"/>
    <property type="evidence" value="ECO:0000318"/>
    <property type="project" value="GO_Central"/>
</dbReference>
<feature type="compositionally biased region" description="Low complexity" evidence="11">
    <location>
        <begin position="11"/>
        <end position="21"/>
    </location>
</feature>
<dbReference type="eggNOG" id="ENOG502RCR1">
    <property type="taxonomic scope" value="Eukaryota"/>
</dbReference>
<keyword evidence="14" id="KW-1185">Reference proteome</keyword>
<keyword evidence="3" id="KW-0813">Transport</keyword>
<dbReference type="SUPFAM" id="SSF52821">
    <property type="entry name" value="Rhodanese/Cell cycle control phosphatase"/>
    <property type="match status" value="1"/>
</dbReference>
<dbReference type="InterPro" id="IPR001763">
    <property type="entry name" value="Rhodanese-like_dom"/>
</dbReference>
<comment type="subcellular location">
    <subcellularLocation>
        <location evidence="1">Cytoplasm</location>
        <location evidence="1">Cytoskeleton</location>
        <location evidence="1">Cilium basal body</location>
    </subcellularLocation>
    <subcellularLocation>
        <location evidence="2">Cytoplasm</location>
        <location evidence="2">Cytoskeleton</location>
        <location evidence="2">Microtubule organizing center</location>
        <location evidence="2">Centrosome</location>
    </subcellularLocation>
</comment>
<dbReference type="InterPro" id="IPR036873">
    <property type="entry name" value="Rhodanese-like_dom_sf"/>
</dbReference>
<dbReference type="GO" id="GO:0015031">
    <property type="term" value="P:protein transport"/>
    <property type="evidence" value="ECO:0007669"/>
    <property type="project" value="UniProtKB-KW"/>
</dbReference>
<evidence type="ECO:0000313" key="13">
    <source>
        <dbReference type="EMBL" id="EFJ11112.1"/>
    </source>
</evidence>
<sequence length="249" mass="27923">MRPAFSHHGSRSSASSTSGSVRATKYGNIKASIDSGINMRKLNEKYPEAKISILWKLEDARFKKEENFRRMKLSTLLRLLDEKQIGCLILDIRDKDEFQACHMKGAISYPAPLLRRSVNVFTVEILSFEATQTSFSLLFRAPQMNKEPDKIIIFYDEDEHTGASTGNLFVEKGVENIFMLSGGLKEVATKCRDMIEGSVEGRFPMTTAAMSPFSSRLSTASSPSRMSSNSSRMSSRMSSRFSTSSRIRV</sequence>
<evidence type="ECO:0000256" key="11">
    <source>
        <dbReference type="SAM" id="MobiDB-lite"/>
    </source>
</evidence>
<gene>
    <name evidence="13" type="ORF">SELMODRAFT_426626</name>
</gene>
<feature type="domain" description="Rhodanese" evidence="12">
    <location>
        <begin position="83"/>
        <end position="196"/>
    </location>
</feature>
<evidence type="ECO:0000256" key="6">
    <source>
        <dbReference type="ARBA" id="ARBA00022927"/>
    </source>
</evidence>
<feature type="region of interest" description="Disordered" evidence="11">
    <location>
        <begin position="214"/>
        <end position="249"/>
    </location>
</feature>
<keyword evidence="4" id="KW-0963">Cytoplasm</keyword>
<dbReference type="Pfam" id="PF00581">
    <property type="entry name" value="Rhodanese"/>
    <property type="match status" value="1"/>
</dbReference>
<keyword evidence="9" id="KW-0966">Cell projection</keyword>
<dbReference type="HOGENOM" id="CLU_1117297_0_0_1"/>
<evidence type="ECO:0000256" key="8">
    <source>
        <dbReference type="ARBA" id="ARBA00023212"/>
    </source>
</evidence>
<evidence type="ECO:0000256" key="5">
    <source>
        <dbReference type="ARBA" id="ARBA00022794"/>
    </source>
</evidence>
<keyword evidence="8" id="KW-0206">Cytoskeleton</keyword>
<feature type="region of interest" description="Disordered" evidence="11">
    <location>
        <begin position="1"/>
        <end position="21"/>
    </location>
</feature>
<dbReference type="OMA" id="TMSHKPK"/>
<keyword evidence="7" id="KW-0969">Cilium</keyword>
<dbReference type="STRING" id="88036.D8SWZ4"/>
<dbReference type="EMBL" id="GL377649">
    <property type="protein sequence ID" value="EFJ11112.1"/>
    <property type="molecule type" value="Genomic_DNA"/>
</dbReference>
<dbReference type="PANTHER" id="PTHR44390:SF1">
    <property type="entry name" value="CENTROSOMAL PROTEIN OF 41 KDA"/>
    <property type="match status" value="1"/>
</dbReference>
<evidence type="ECO:0000313" key="14">
    <source>
        <dbReference type="Proteomes" id="UP000001514"/>
    </source>
</evidence>
<evidence type="ECO:0000256" key="3">
    <source>
        <dbReference type="ARBA" id="ARBA00022448"/>
    </source>
</evidence>
<keyword evidence="6" id="KW-0653">Protein transport</keyword>
<evidence type="ECO:0000256" key="4">
    <source>
        <dbReference type="ARBA" id="ARBA00022490"/>
    </source>
</evidence>
<dbReference type="PANTHER" id="PTHR44390">
    <property type="entry name" value="CENTROSOMAL PROTEIN OF 41 KDA"/>
    <property type="match status" value="1"/>
</dbReference>
<proteinExistence type="inferred from homology"/>
<evidence type="ECO:0000256" key="2">
    <source>
        <dbReference type="ARBA" id="ARBA00004300"/>
    </source>
</evidence>
<accession>D8SWZ4</accession>
<organism evidence="14">
    <name type="scientific">Selaginella moellendorffii</name>
    <name type="common">Spikemoss</name>
    <dbReference type="NCBI Taxonomy" id="88036"/>
    <lineage>
        <taxon>Eukaryota</taxon>
        <taxon>Viridiplantae</taxon>
        <taxon>Streptophyta</taxon>
        <taxon>Embryophyta</taxon>
        <taxon>Tracheophyta</taxon>
        <taxon>Lycopodiopsida</taxon>
        <taxon>Selaginellales</taxon>
        <taxon>Selaginellaceae</taxon>
        <taxon>Selaginella</taxon>
    </lineage>
</organism>